<gene>
    <name evidence="1" type="ORF">HPB50_002336</name>
</gene>
<comment type="caution">
    <text evidence="1">The sequence shown here is derived from an EMBL/GenBank/DDBJ whole genome shotgun (WGS) entry which is preliminary data.</text>
</comment>
<proteinExistence type="predicted"/>
<keyword evidence="2" id="KW-1185">Reference proteome</keyword>
<name>A0ACB7S483_HYAAI</name>
<reference evidence="1" key="1">
    <citation type="submission" date="2020-05" db="EMBL/GenBank/DDBJ databases">
        <title>Large-scale comparative analyses of tick genomes elucidate their genetic diversity and vector capacities.</title>
        <authorList>
            <person name="Jia N."/>
            <person name="Wang J."/>
            <person name="Shi W."/>
            <person name="Du L."/>
            <person name="Sun Y."/>
            <person name="Zhan W."/>
            <person name="Jiang J."/>
            <person name="Wang Q."/>
            <person name="Zhang B."/>
            <person name="Ji P."/>
            <person name="Sakyi L.B."/>
            <person name="Cui X."/>
            <person name="Yuan T."/>
            <person name="Jiang B."/>
            <person name="Yang W."/>
            <person name="Lam T.T.-Y."/>
            <person name="Chang Q."/>
            <person name="Ding S."/>
            <person name="Wang X."/>
            <person name="Zhu J."/>
            <person name="Ruan X."/>
            <person name="Zhao L."/>
            <person name="Wei J."/>
            <person name="Que T."/>
            <person name="Du C."/>
            <person name="Cheng J."/>
            <person name="Dai P."/>
            <person name="Han X."/>
            <person name="Huang E."/>
            <person name="Gao Y."/>
            <person name="Liu J."/>
            <person name="Shao H."/>
            <person name="Ye R."/>
            <person name="Li L."/>
            <person name="Wei W."/>
            <person name="Wang X."/>
            <person name="Wang C."/>
            <person name="Yang T."/>
            <person name="Huo Q."/>
            <person name="Li W."/>
            <person name="Guo W."/>
            <person name="Chen H."/>
            <person name="Zhou L."/>
            <person name="Ni X."/>
            <person name="Tian J."/>
            <person name="Zhou Y."/>
            <person name="Sheng Y."/>
            <person name="Liu T."/>
            <person name="Pan Y."/>
            <person name="Xia L."/>
            <person name="Li J."/>
            <person name="Zhao F."/>
            <person name="Cao W."/>
        </authorList>
    </citation>
    <scope>NUCLEOTIDE SEQUENCE</scope>
    <source>
        <strain evidence="1">Hyas-2018</strain>
    </source>
</reference>
<accession>A0ACB7S483</accession>
<evidence type="ECO:0000313" key="1">
    <source>
        <dbReference type="EMBL" id="KAH6929530.1"/>
    </source>
</evidence>
<evidence type="ECO:0000313" key="2">
    <source>
        <dbReference type="Proteomes" id="UP000821845"/>
    </source>
</evidence>
<sequence>MAQSAVSTIVHEVSEAIISIAARKQLVHFSLTPAAKQRAKAAFSRRGCIPGMLACVDGTLVAIEKPQGLSLGDTESYMTRKGYYALSVMVVCDAELRILVIDPRFPGSRHDFWAWRRNPLREQLASQLQPGEYVLGDSGYPLEPWLLTPVSGNPAPGTPEAEYNKEHTSMRNVVERCIGVLKSRFRCLQRYQALLYKPDRAAGIVSACAALHNIALEAGEPVFAEDTDGGAMPPAPVRGSACLPEDGQLRRNRELFLRGREQRRAVVSLFRPAEDW</sequence>
<dbReference type="Proteomes" id="UP000821845">
    <property type="component" value="Chromosome 5"/>
</dbReference>
<dbReference type="EMBL" id="CM023485">
    <property type="protein sequence ID" value="KAH6929530.1"/>
    <property type="molecule type" value="Genomic_DNA"/>
</dbReference>
<organism evidence="1 2">
    <name type="scientific">Hyalomma asiaticum</name>
    <name type="common">Tick</name>
    <dbReference type="NCBI Taxonomy" id="266040"/>
    <lineage>
        <taxon>Eukaryota</taxon>
        <taxon>Metazoa</taxon>
        <taxon>Ecdysozoa</taxon>
        <taxon>Arthropoda</taxon>
        <taxon>Chelicerata</taxon>
        <taxon>Arachnida</taxon>
        <taxon>Acari</taxon>
        <taxon>Parasitiformes</taxon>
        <taxon>Ixodida</taxon>
        <taxon>Ixodoidea</taxon>
        <taxon>Ixodidae</taxon>
        <taxon>Hyalomminae</taxon>
        <taxon>Hyalomma</taxon>
    </lineage>
</organism>
<protein>
    <submittedName>
        <fullName evidence="1">Uncharacterized protein</fullName>
    </submittedName>
</protein>